<organism evidence="4 5">
    <name type="scientific">Serendipita vermifera MAFF 305830</name>
    <dbReference type="NCBI Taxonomy" id="933852"/>
    <lineage>
        <taxon>Eukaryota</taxon>
        <taxon>Fungi</taxon>
        <taxon>Dikarya</taxon>
        <taxon>Basidiomycota</taxon>
        <taxon>Agaricomycotina</taxon>
        <taxon>Agaricomycetes</taxon>
        <taxon>Sebacinales</taxon>
        <taxon>Serendipitaceae</taxon>
        <taxon>Serendipita</taxon>
    </lineage>
</organism>
<feature type="region of interest" description="Disordered" evidence="2">
    <location>
        <begin position="139"/>
        <end position="167"/>
    </location>
</feature>
<keyword evidence="5" id="KW-1185">Reference proteome</keyword>
<dbReference type="InterPro" id="IPR001810">
    <property type="entry name" value="F-box_dom"/>
</dbReference>
<gene>
    <name evidence="4" type="ORF">M408DRAFT_30083</name>
</gene>
<dbReference type="SUPFAM" id="SSF81383">
    <property type="entry name" value="F-box domain"/>
    <property type="match status" value="1"/>
</dbReference>
<dbReference type="AlphaFoldDB" id="A0A0C2W2S6"/>
<accession>A0A0C2W2S6</accession>
<dbReference type="Gene3D" id="1.20.1280.50">
    <property type="match status" value="1"/>
</dbReference>
<dbReference type="InterPro" id="IPR036047">
    <property type="entry name" value="F-box-like_dom_sf"/>
</dbReference>
<evidence type="ECO:0000256" key="2">
    <source>
        <dbReference type="SAM" id="MobiDB-lite"/>
    </source>
</evidence>
<evidence type="ECO:0000259" key="3">
    <source>
        <dbReference type="Pfam" id="PF12937"/>
    </source>
</evidence>
<dbReference type="Proteomes" id="UP000054097">
    <property type="component" value="Unassembled WGS sequence"/>
</dbReference>
<dbReference type="EMBL" id="KN824408">
    <property type="protein sequence ID" value="KIM20783.1"/>
    <property type="molecule type" value="Genomic_DNA"/>
</dbReference>
<evidence type="ECO:0000313" key="4">
    <source>
        <dbReference type="EMBL" id="KIM20783.1"/>
    </source>
</evidence>
<dbReference type="Pfam" id="PF12937">
    <property type="entry name" value="F-box-like"/>
    <property type="match status" value="1"/>
</dbReference>
<dbReference type="OrthoDB" id="2740279at2759"/>
<name>A0A0C2W2S6_SERVB</name>
<evidence type="ECO:0000313" key="5">
    <source>
        <dbReference type="Proteomes" id="UP000054097"/>
    </source>
</evidence>
<dbReference type="HOGENOM" id="CLU_1180837_0_0_1"/>
<dbReference type="STRING" id="933852.A0A0C2W2S6"/>
<proteinExistence type="predicted"/>
<feature type="domain" description="F-box" evidence="3">
    <location>
        <begin position="64"/>
        <end position="109"/>
    </location>
</feature>
<reference evidence="4 5" key="1">
    <citation type="submission" date="2014-04" db="EMBL/GenBank/DDBJ databases">
        <authorList>
            <consortium name="DOE Joint Genome Institute"/>
            <person name="Kuo A."/>
            <person name="Zuccaro A."/>
            <person name="Kohler A."/>
            <person name="Nagy L.G."/>
            <person name="Floudas D."/>
            <person name="Copeland A."/>
            <person name="Barry K.W."/>
            <person name="Cichocki N."/>
            <person name="Veneault-Fourrey C."/>
            <person name="LaButti K."/>
            <person name="Lindquist E.A."/>
            <person name="Lipzen A."/>
            <person name="Lundell T."/>
            <person name="Morin E."/>
            <person name="Murat C."/>
            <person name="Sun H."/>
            <person name="Tunlid A."/>
            <person name="Henrissat B."/>
            <person name="Grigoriev I.V."/>
            <person name="Hibbett D.S."/>
            <person name="Martin F."/>
            <person name="Nordberg H.P."/>
            <person name="Cantor M.N."/>
            <person name="Hua S.X."/>
        </authorList>
    </citation>
    <scope>NUCLEOTIDE SEQUENCE [LARGE SCALE GENOMIC DNA]</scope>
    <source>
        <strain evidence="4 5">MAFF 305830</strain>
    </source>
</reference>
<sequence>MYSGYKNLGSKPPEIHEALEQLQATKREIEHLSSQLVGAQRKYDRLERVINEYRASRAPIHTFPEELLLQVFDASFEHDSYLAASLLFVCRRWHSIFIGASRLWAHILLKLTMNGTWKAQQQKRGQCLWHASRRHSMECPTIARPPNRHGSQRSLDHNSESSGRTCSHRVSKGWITGRVARWSEISVIQHIPTRYLPHMQTLTIPQAQQAVWDTVLSEWRAEYGSLVALPVIIFE</sequence>
<protein>
    <recommendedName>
        <fullName evidence="3">F-box domain-containing protein</fullName>
    </recommendedName>
</protein>
<feature type="coiled-coil region" evidence="1">
    <location>
        <begin position="15"/>
        <end position="56"/>
    </location>
</feature>
<reference evidence="5" key="2">
    <citation type="submission" date="2015-01" db="EMBL/GenBank/DDBJ databases">
        <title>Evolutionary Origins and Diversification of the Mycorrhizal Mutualists.</title>
        <authorList>
            <consortium name="DOE Joint Genome Institute"/>
            <consortium name="Mycorrhizal Genomics Consortium"/>
            <person name="Kohler A."/>
            <person name="Kuo A."/>
            <person name="Nagy L.G."/>
            <person name="Floudas D."/>
            <person name="Copeland A."/>
            <person name="Barry K.W."/>
            <person name="Cichocki N."/>
            <person name="Veneault-Fourrey C."/>
            <person name="LaButti K."/>
            <person name="Lindquist E.A."/>
            <person name="Lipzen A."/>
            <person name="Lundell T."/>
            <person name="Morin E."/>
            <person name="Murat C."/>
            <person name="Riley R."/>
            <person name="Ohm R."/>
            <person name="Sun H."/>
            <person name="Tunlid A."/>
            <person name="Henrissat B."/>
            <person name="Grigoriev I.V."/>
            <person name="Hibbett D.S."/>
            <person name="Martin F."/>
        </authorList>
    </citation>
    <scope>NUCLEOTIDE SEQUENCE [LARGE SCALE GENOMIC DNA]</scope>
    <source>
        <strain evidence="5">MAFF 305830</strain>
    </source>
</reference>
<evidence type="ECO:0000256" key="1">
    <source>
        <dbReference type="SAM" id="Coils"/>
    </source>
</evidence>
<keyword evidence="1" id="KW-0175">Coiled coil</keyword>